<gene>
    <name evidence="2" type="ORF">GCM10009539_21420</name>
</gene>
<evidence type="ECO:0000259" key="1">
    <source>
        <dbReference type="PROSITE" id="PS51340"/>
    </source>
</evidence>
<dbReference type="Proteomes" id="UP001500967">
    <property type="component" value="Unassembled WGS sequence"/>
</dbReference>
<name>A0ABN0U1Q4_9ACTN</name>
<protein>
    <submittedName>
        <fullName evidence="2">MOSC domain-containing protein</fullName>
    </submittedName>
</protein>
<organism evidence="2 3">
    <name type="scientific">Cryptosporangium japonicum</name>
    <dbReference type="NCBI Taxonomy" id="80872"/>
    <lineage>
        <taxon>Bacteria</taxon>
        <taxon>Bacillati</taxon>
        <taxon>Actinomycetota</taxon>
        <taxon>Actinomycetes</taxon>
        <taxon>Cryptosporangiales</taxon>
        <taxon>Cryptosporangiaceae</taxon>
        <taxon>Cryptosporangium</taxon>
    </lineage>
</organism>
<keyword evidence="3" id="KW-1185">Reference proteome</keyword>
<dbReference type="RefSeq" id="WP_344648615.1">
    <property type="nucleotide sequence ID" value="NZ_BAAAGX010000008.1"/>
</dbReference>
<evidence type="ECO:0000313" key="3">
    <source>
        <dbReference type="Proteomes" id="UP001500967"/>
    </source>
</evidence>
<accession>A0ABN0U1Q4</accession>
<dbReference type="InterPro" id="IPR011037">
    <property type="entry name" value="Pyrv_Knase-like_insert_dom_sf"/>
</dbReference>
<dbReference type="SUPFAM" id="SSF50800">
    <property type="entry name" value="PK beta-barrel domain-like"/>
    <property type="match status" value="1"/>
</dbReference>
<comment type="caution">
    <text evidence="2">The sequence shown here is derived from an EMBL/GenBank/DDBJ whole genome shotgun (WGS) entry which is preliminary data.</text>
</comment>
<dbReference type="Pfam" id="PF03476">
    <property type="entry name" value="MOSC_N"/>
    <property type="match status" value="1"/>
</dbReference>
<dbReference type="InterPro" id="IPR005303">
    <property type="entry name" value="MOCOS_middle"/>
</dbReference>
<sequence length="252" mass="26102">MHVNRLTVVPVKGLRATHPATVAVTPTGIVGDRQFFLVDAADKLFSASRTGAFLGARASWSPGVLDVSGVRAPIELGPAVDADFYGLKQVAAHEVLGPWSAYFSGLAGQPVRLVHADEPNGGCDVHALTLLGDASVGELASRAGVASVDSRRFRMSVEFAGGAPHAEDGWSGAAFRAGSVVLRVGGPVPRCAATTRHPDGGATDLKTLHLIKGYRGVTTGELGRGIHFGVYADVVEPGEISVGDELVPAEYT</sequence>
<proteinExistence type="predicted"/>
<dbReference type="EMBL" id="BAAAGX010000008">
    <property type="protein sequence ID" value="GAA0235813.1"/>
    <property type="molecule type" value="Genomic_DNA"/>
</dbReference>
<dbReference type="Pfam" id="PF03473">
    <property type="entry name" value="MOSC"/>
    <property type="match status" value="1"/>
</dbReference>
<reference evidence="2 3" key="1">
    <citation type="journal article" date="2019" name="Int. J. Syst. Evol. Microbiol.">
        <title>The Global Catalogue of Microorganisms (GCM) 10K type strain sequencing project: providing services to taxonomists for standard genome sequencing and annotation.</title>
        <authorList>
            <consortium name="The Broad Institute Genomics Platform"/>
            <consortium name="The Broad Institute Genome Sequencing Center for Infectious Disease"/>
            <person name="Wu L."/>
            <person name="Ma J."/>
        </authorList>
    </citation>
    <scope>NUCLEOTIDE SEQUENCE [LARGE SCALE GENOMIC DNA]</scope>
    <source>
        <strain evidence="2 3">JCM 10425</strain>
    </source>
</reference>
<dbReference type="InterPro" id="IPR005302">
    <property type="entry name" value="MoCF_Sase_C"/>
</dbReference>
<feature type="domain" description="MOSC" evidence="1">
    <location>
        <begin position="93"/>
        <end position="249"/>
    </location>
</feature>
<evidence type="ECO:0000313" key="2">
    <source>
        <dbReference type="EMBL" id="GAA0235813.1"/>
    </source>
</evidence>
<dbReference type="PROSITE" id="PS51340">
    <property type="entry name" value="MOSC"/>
    <property type="match status" value="1"/>
</dbReference>